<feature type="domain" description="Rubrerythrin rubredoxin-like" evidence="1">
    <location>
        <begin position="132"/>
        <end position="159"/>
    </location>
</feature>
<dbReference type="InterPro" id="IPR048574">
    <property type="entry name" value="RUBY_RBDX"/>
</dbReference>
<dbReference type="InterPro" id="IPR052753">
    <property type="entry name" value="Rbr2/Nigerythrin"/>
</dbReference>
<dbReference type="InterPro" id="IPR009078">
    <property type="entry name" value="Ferritin-like_SF"/>
</dbReference>
<dbReference type="CDD" id="cd00350">
    <property type="entry name" value="rubredoxin_like"/>
    <property type="match status" value="1"/>
</dbReference>
<proteinExistence type="predicted"/>
<dbReference type="SUPFAM" id="SSF47240">
    <property type="entry name" value="Ferritin-like"/>
    <property type="match status" value="1"/>
</dbReference>
<evidence type="ECO:0000259" key="1">
    <source>
        <dbReference type="Pfam" id="PF21349"/>
    </source>
</evidence>
<dbReference type="Gene3D" id="1.20.1260.10">
    <property type="match status" value="1"/>
</dbReference>
<dbReference type="AlphaFoldDB" id="A0AAU9EDP9"/>
<dbReference type="InterPro" id="IPR012347">
    <property type="entry name" value="Ferritin-like"/>
</dbReference>
<dbReference type="EMBL" id="AP028679">
    <property type="protein sequence ID" value="BEQ15286.1"/>
    <property type="molecule type" value="Genomic_DNA"/>
</dbReference>
<organism evidence="2 3">
    <name type="scientific">Desulfoferula mesophila</name>
    <dbReference type="NCBI Taxonomy" id="3058419"/>
    <lineage>
        <taxon>Bacteria</taxon>
        <taxon>Pseudomonadati</taxon>
        <taxon>Thermodesulfobacteriota</taxon>
        <taxon>Desulfarculia</taxon>
        <taxon>Desulfarculales</taxon>
        <taxon>Desulfarculaceae</taxon>
        <taxon>Desulfoferula</taxon>
    </lineage>
</organism>
<name>A0AAU9EDP9_9BACT</name>
<dbReference type="KEGG" id="dmp:FAK_23520"/>
<sequence length="162" mass="17421">MSPAPHPQLKEAFVNASLARARLEMFAQQARSQGREGQAQFYDALAASLKVHTRRFLMLMRGKLGDGAANLKETTGEMLPGLLRKYAELVAVADQNGKGVAGTALDQSARVAQRQGELAQAWDQEDAGSYLVCSICGWVATGEAPERCPVCGAVQEKFQPVS</sequence>
<dbReference type="Pfam" id="PF21349">
    <property type="entry name" value="RUBY_RBDX"/>
    <property type="match status" value="1"/>
</dbReference>
<keyword evidence="3" id="KW-1185">Reference proteome</keyword>
<gene>
    <name evidence="2" type="ORF">FAK_23520</name>
</gene>
<dbReference type="Gene3D" id="2.20.28.10">
    <property type="match status" value="1"/>
</dbReference>
<protein>
    <submittedName>
        <fullName evidence="2">Rubrerythrin</fullName>
    </submittedName>
</protein>
<accession>A0AAU9EDP9</accession>
<dbReference type="PANTHER" id="PTHR33746:SF4">
    <property type="entry name" value="RUBRERYTHRIN"/>
    <property type="match status" value="1"/>
</dbReference>
<dbReference type="SUPFAM" id="SSF57802">
    <property type="entry name" value="Rubredoxin-like"/>
    <property type="match status" value="1"/>
</dbReference>
<dbReference type="PANTHER" id="PTHR33746">
    <property type="entry name" value="RUBRERYTHRIN"/>
    <property type="match status" value="1"/>
</dbReference>
<reference evidence="3" key="1">
    <citation type="journal article" date="2023" name="Arch. Microbiol.">
        <title>Desulfoferula mesophilus gen. nov. sp. nov., a mesophilic sulfate-reducing bacterium isolated from a brackish lake sediment.</title>
        <authorList>
            <person name="Watanabe T."/>
            <person name="Yabe T."/>
            <person name="Tsuji J.M."/>
            <person name="Fukui M."/>
        </authorList>
    </citation>
    <scope>NUCLEOTIDE SEQUENCE [LARGE SCALE GENOMIC DNA]</scope>
    <source>
        <strain evidence="3">12FAK</strain>
    </source>
</reference>
<evidence type="ECO:0000313" key="3">
    <source>
        <dbReference type="Proteomes" id="UP001366166"/>
    </source>
</evidence>
<dbReference type="Proteomes" id="UP001366166">
    <property type="component" value="Chromosome"/>
</dbReference>
<evidence type="ECO:0000313" key="2">
    <source>
        <dbReference type="EMBL" id="BEQ15286.1"/>
    </source>
</evidence>